<dbReference type="GO" id="GO:0003855">
    <property type="term" value="F:3-dehydroquinate dehydratase activity"/>
    <property type="evidence" value="ECO:0007669"/>
    <property type="project" value="UniProtKB-UniRule"/>
</dbReference>
<dbReference type="NCBIfam" id="TIGR01093">
    <property type="entry name" value="aroD"/>
    <property type="match status" value="1"/>
</dbReference>
<protein>
    <recommendedName>
        <fullName evidence="5">3-dehydroquinate dehydratase</fullName>
        <shortName evidence="5">3-dehydroquinase</shortName>
        <ecNumber evidence="5">4.2.1.10</ecNumber>
    </recommendedName>
    <alternativeName>
        <fullName evidence="5">Type I DHQase</fullName>
    </alternativeName>
    <alternativeName>
        <fullName evidence="5">Type I dehydroquinase</fullName>
        <shortName evidence="5">DHQ1</shortName>
    </alternativeName>
</protein>
<reference evidence="6 7" key="1">
    <citation type="journal article" date="2014" name="Genome Announc.">
        <title>Draft genome sequences of the altered schaedler flora, a defined bacterial community from gnotobiotic mice.</title>
        <authorList>
            <person name="Wannemuehler M.J."/>
            <person name="Overstreet A.M."/>
            <person name="Ward D.V."/>
            <person name="Phillips G.J."/>
        </authorList>
    </citation>
    <scope>NUCLEOTIDE SEQUENCE [LARGE SCALE GENOMIC DNA]</scope>
    <source>
        <strain evidence="6 7">ASF492</strain>
    </source>
</reference>
<dbReference type="SUPFAM" id="SSF51569">
    <property type="entry name" value="Aldolase"/>
    <property type="match status" value="1"/>
</dbReference>
<evidence type="ECO:0000256" key="2">
    <source>
        <dbReference type="ARBA" id="ARBA00023141"/>
    </source>
</evidence>
<dbReference type="AlphaFoldDB" id="N2A2L1"/>
<dbReference type="GO" id="GO:0008652">
    <property type="term" value="P:amino acid biosynthetic process"/>
    <property type="evidence" value="ECO:0007669"/>
    <property type="project" value="UniProtKB-KW"/>
</dbReference>
<dbReference type="EC" id="4.2.1.10" evidence="5"/>
<gene>
    <name evidence="5" type="primary">aroD</name>
    <name evidence="6" type="ORF">C823_04835</name>
</gene>
<dbReference type="GO" id="GO:0009073">
    <property type="term" value="P:aromatic amino acid family biosynthetic process"/>
    <property type="evidence" value="ECO:0007669"/>
    <property type="project" value="UniProtKB-KW"/>
</dbReference>
<feature type="binding site" evidence="5">
    <location>
        <position position="82"/>
    </location>
    <ligand>
        <name>3-dehydroquinate</name>
        <dbReference type="ChEBI" id="CHEBI:32364"/>
    </ligand>
</feature>
<keyword evidence="7" id="KW-1185">Reference proteome</keyword>
<dbReference type="CDD" id="cd00502">
    <property type="entry name" value="DHQase_I"/>
    <property type="match status" value="1"/>
</dbReference>
<comment type="subunit">
    <text evidence="5">Homodimer.</text>
</comment>
<keyword evidence="5" id="KW-0028">Amino-acid biosynthesis</keyword>
<feature type="binding site" evidence="5">
    <location>
        <position position="213"/>
    </location>
    <ligand>
        <name>3-dehydroquinate</name>
        <dbReference type="ChEBI" id="CHEBI:32364"/>
    </ligand>
</feature>
<dbReference type="PANTHER" id="PTHR43699">
    <property type="entry name" value="3-DEHYDROQUINATE DEHYDRATASE"/>
    <property type="match status" value="1"/>
</dbReference>
<comment type="similarity">
    <text evidence="5">Belongs to the type-I 3-dehydroquinase family.</text>
</comment>
<sequence>MNTVTVRNITIGEGIPKICVPVVGKTEEEILRAARQLKQLPADLAEWRVDWYEHVHDIQNVTQLFAPLREILGETPLLFTFRTKQEGGQTGMEPDTYAALNQAAIRSGYVDLIDVELFTGEAMVKQLIKAAHASGVKVVASGHDFVKTPAKEDMIQRMCAMQCLDADILKIAVMPQSRADVLTLLTATEEMYTKYADRPIVTMSMGGDGVVSRLCGELTGSAVTFGAAGQASAPGQMPAEKLAQILAHIHDSMG</sequence>
<feature type="binding site" evidence="5">
    <location>
        <position position="232"/>
    </location>
    <ligand>
        <name>3-dehydroquinate</name>
        <dbReference type="ChEBI" id="CHEBI:32364"/>
    </ligand>
</feature>
<dbReference type="PANTHER" id="PTHR43699:SF1">
    <property type="entry name" value="3-DEHYDROQUINATE DEHYDRATASE"/>
    <property type="match status" value="1"/>
</dbReference>
<comment type="caution">
    <text evidence="5">Lacks conserved residue(s) required for the propagation of feature annotation.</text>
</comment>
<dbReference type="PATRIC" id="fig|1235802.3.peg.5092"/>
<keyword evidence="4 5" id="KW-0704">Schiff base</keyword>
<feature type="active site" description="Schiff-base intermediate with substrate" evidence="5">
    <location>
        <position position="170"/>
    </location>
</feature>
<feature type="binding site" evidence="5">
    <location>
        <position position="236"/>
    </location>
    <ligand>
        <name>3-dehydroquinate</name>
        <dbReference type="ChEBI" id="CHEBI:32364"/>
    </ligand>
</feature>
<dbReference type="EMBL" id="AQFT01000140">
    <property type="protein sequence ID" value="EMZ20718.1"/>
    <property type="molecule type" value="Genomic_DNA"/>
</dbReference>
<dbReference type="STRING" id="1235802.C823_04835"/>
<evidence type="ECO:0000313" key="7">
    <source>
        <dbReference type="Proteomes" id="UP000012589"/>
    </source>
</evidence>
<dbReference type="eggNOG" id="COG0710">
    <property type="taxonomic scope" value="Bacteria"/>
</dbReference>
<dbReference type="FunFam" id="3.20.20.70:FF:000047">
    <property type="entry name" value="3-dehydroquinate dehydratase"/>
    <property type="match status" value="1"/>
</dbReference>
<dbReference type="HOGENOM" id="CLU_064444_0_0_9"/>
<evidence type="ECO:0000256" key="3">
    <source>
        <dbReference type="ARBA" id="ARBA00023239"/>
    </source>
</evidence>
<evidence type="ECO:0000256" key="5">
    <source>
        <dbReference type="HAMAP-Rule" id="MF_00214"/>
    </source>
</evidence>
<dbReference type="Pfam" id="PF01487">
    <property type="entry name" value="DHquinase_I"/>
    <property type="match status" value="1"/>
</dbReference>
<feature type="binding site" evidence="5">
    <location>
        <begin position="46"/>
        <end position="48"/>
    </location>
    <ligand>
        <name>3-dehydroquinate</name>
        <dbReference type="ChEBI" id="CHEBI:32364"/>
    </ligand>
</feature>
<keyword evidence="2 5" id="KW-0057">Aromatic amino acid biosynthesis</keyword>
<name>N2A2L1_9FIRM</name>
<feature type="active site" description="Proton donor/acceptor" evidence="5">
    <location>
        <position position="143"/>
    </location>
</feature>
<dbReference type="HAMAP" id="MF_00214">
    <property type="entry name" value="AroD"/>
    <property type="match status" value="1"/>
</dbReference>
<evidence type="ECO:0000256" key="4">
    <source>
        <dbReference type="ARBA" id="ARBA00023270"/>
    </source>
</evidence>
<dbReference type="InterPro" id="IPR001381">
    <property type="entry name" value="DHquinase_I"/>
</dbReference>
<comment type="catalytic activity">
    <reaction evidence="1 5">
        <text>3-dehydroquinate = 3-dehydroshikimate + H2O</text>
        <dbReference type="Rhea" id="RHEA:21096"/>
        <dbReference type="ChEBI" id="CHEBI:15377"/>
        <dbReference type="ChEBI" id="CHEBI:16630"/>
        <dbReference type="ChEBI" id="CHEBI:32364"/>
        <dbReference type="EC" id="4.2.1.10"/>
    </reaction>
</comment>
<comment type="pathway">
    <text evidence="5">Metabolic intermediate biosynthesis; chorismate biosynthesis; chorismate from D-erythrose 4-phosphate and phosphoenolpyruvate: step 3/7.</text>
</comment>
<dbReference type="Proteomes" id="UP000012589">
    <property type="component" value="Unassembled WGS sequence"/>
</dbReference>
<dbReference type="GO" id="GO:0009423">
    <property type="term" value="P:chorismate biosynthetic process"/>
    <property type="evidence" value="ECO:0007669"/>
    <property type="project" value="UniProtKB-UniRule"/>
</dbReference>
<organism evidence="6 7">
    <name type="scientific">Eubacterium plexicaudatum ASF492</name>
    <dbReference type="NCBI Taxonomy" id="1235802"/>
    <lineage>
        <taxon>Bacteria</taxon>
        <taxon>Bacillati</taxon>
        <taxon>Bacillota</taxon>
        <taxon>Clostridia</taxon>
        <taxon>Eubacteriales</taxon>
        <taxon>Eubacteriaceae</taxon>
        <taxon>Eubacterium</taxon>
    </lineage>
</organism>
<proteinExistence type="inferred from homology"/>
<evidence type="ECO:0000256" key="1">
    <source>
        <dbReference type="ARBA" id="ARBA00001864"/>
    </source>
</evidence>
<dbReference type="InterPro" id="IPR050146">
    <property type="entry name" value="Type-I_3-dehydroquinase"/>
</dbReference>
<accession>N2A2L1</accession>
<dbReference type="OrthoDB" id="9813659at2"/>
<dbReference type="InterPro" id="IPR013785">
    <property type="entry name" value="Aldolase_TIM"/>
</dbReference>
<comment type="function">
    <text evidence="5">Involved in the third step of the chorismate pathway, which leads to the biosynthesis of aromatic amino acids. Catalyzes the cis-dehydration of 3-dehydroquinate (DHQ) and introduces the first double bond of the aromatic ring to yield 3-dehydroshikimate.</text>
</comment>
<keyword evidence="3 5" id="KW-0456">Lyase</keyword>
<dbReference type="UniPathway" id="UPA00053">
    <property type="reaction ID" value="UER00086"/>
</dbReference>
<dbReference type="Gene3D" id="3.20.20.70">
    <property type="entry name" value="Aldolase class I"/>
    <property type="match status" value="1"/>
</dbReference>
<comment type="caution">
    <text evidence="6">The sequence shown here is derived from an EMBL/GenBank/DDBJ whole genome shotgun (WGS) entry which is preliminary data.</text>
</comment>
<dbReference type="GO" id="GO:0046279">
    <property type="term" value="P:3,4-dihydroxybenzoate biosynthetic process"/>
    <property type="evidence" value="ECO:0007669"/>
    <property type="project" value="TreeGrafter"/>
</dbReference>
<evidence type="ECO:0000313" key="6">
    <source>
        <dbReference type="EMBL" id="EMZ20718.1"/>
    </source>
</evidence>